<dbReference type="EMBL" id="JAKJXP020000029">
    <property type="protein sequence ID" value="KAK7753350.1"/>
    <property type="molecule type" value="Genomic_DNA"/>
</dbReference>
<comment type="cofactor">
    <cofactor evidence="1">
        <name>pyridoxal 5'-phosphate</name>
        <dbReference type="ChEBI" id="CHEBI:597326"/>
    </cofactor>
</comment>
<evidence type="ECO:0000256" key="2">
    <source>
        <dbReference type="ARBA" id="ARBA00009721"/>
    </source>
</evidence>
<evidence type="ECO:0000256" key="1">
    <source>
        <dbReference type="ARBA" id="ARBA00001933"/>
    </source>
</evidence>
<name>A0AAN9YTH0_9PEZI</name>
<dbReference type="Proteomes" id="UP001320420">
    <property type="component" value="Unassembled WGS sequence"/>
</dbReference>
<protein>
    <submittedName>
        <fullName evidence="6">Secondary metabolism biosynthetic enzyme</fullName>
    </submittedName>
</protein>
<gene>
    <name evidence="6" type="ORF">SLS62_004640</name>
</gene>
<dbReference type="InterPro" id="IPR001597">
    <property type="entry name" value="ArAA_b-elim_lyase/Thr_aldolase"/>
</dbReference>
<dbReference type="InterPro" id="IPR017795">
    <property type="entry name" value="ABBA_NscD-like"/>
</dbReference>
<accession>A0AAN9YTH0</accession>
<organism evidence="6 7">
    <name type="scientific">Diatrype stigma</name>
    <dbReference type="NCBI Taxonomy" id="117547"/>
    <lineage>
        <taxon>Eukaryota</taxon>
        <taxon>Fungi</taxon>
        <taxon>Dikarya</taxon>
        <taxon>Ascomycota</taxon>
        <taxon>Pezizomycotina</taxon>
        <taxon>Sordariomycetes</taxon>
        <taxon>Xylariomycetidae</taxon>
        <taxon>Xylariales</taxon>
        <taxon>Diatrypaceae</taxon>
        <taxon>Diatrype</taxon>
    </lineage>
</organism>
<dbReference type="SFLD" id="SFLDS00036">
    <property type="entry name" value="Aromatic_Prenyltransferase"/>
    <property type="match status" value="1"/>
</dbReference>
<dbReference type="InterPro" id="IPR033964">
    <property type="entry name" value="ABBA"/>
</dbReference>
<keyword evidence="4" id="KW-0663">Pyridoxal phosphate</keyword>
<comment type="similarity">
    <text evidence="2">Belongs to the beta-eliminating lyase family.</text>
</comment>
<dbReference type="NCBIfam" id="NF009709">
    <property type="entry name" value="PRK13238.1"/>
    <property type="match status" value="1"/>
</dbReference>
<dbReference type="PANTHER" id="PTHR32325:SF4">
    <property type="entry name" value="TRYPTOPHANASE"/>
    <property type="match status" value="1"/>
</dbReference>
<feature type="domain" description="Aromatic amino acid beta-eliminating lyase/threonine aldolase" evidence="5">
    <location>
        <begin position="1"/>
        <end position="426"/>
    </location>
</feature>
<evidence type="ECO:0000313" key="7">
    <source>
        <dbReference type="Proteomes" id="UP001320420"/>
    </source>
</evidence>
<keyword evidence="3" id="KW-0808">Transferase</keyword>
<dbReference type="GO" id="GO:0016765">
    <property type="term" value="F:transferase activity, transferring alkyl or aryl (other than methyl) groups"/>
    <property type="evidence" value="ECO:0007669"/>
    <property type="project" value="InterPro"/>
</dbReference>
<dbReference type="InterPro" id="IPR015422">
    <property type="entry name" value="PyrdxlP-dep_Trfase_small"/>
</dbReference>
<dbReference type="PANTHER" id="PTHR32325">
    <property type="entry name" value="BETA-ELIMINATING LYASE-LIKE PROTEIN-RELATED"/>
    <property type="match status" value="1"/>
</dbReference>
<evidence type="ECO:0000259" key="5">
    <source>
        <dbReference type="Pfam" id="PF01212"/>
    </source>
</evidence>
<dbReference type="Pfam" id="PF11991">
    <property type="entry name" value="Trp_DMAT"/>
    <property type="match status" value="1"/>
</dbReference>
<evidence type="ECO:0000313" key="6">
    <source>
        <dbReference type="EMBL" id="KAK7753350.1"/>
    </source>
</evidence>
<dbReference type="Gene3D" id="3.90.1150.10">
    <property type="entry name" value="Aspartate Aminotransferase, domain 1"/>
    <property type="match status" value="1"/>
</dbReference>
<dbReference type="GO" id="GO:0016829">
    <property type="term" value="F:lyase activity"/>
    <property type="evidence" value="ECO:0007669"/>
    <property type="project" value="InterPro"/>
</dbReference>
<dbReference type="Pfam" id="PF01212">
    <property type="entry name" value="Beta_elim_lyase"/>
    <property type="match status" value="1"/>
</dbReference>
<evidence type="ECO:0000256" key="4">
    <source>
        <dbReference type="ARBA" id="ARBA00022898"/>
    </source>
</evidence>
<proteinExistence type="inferred from homology"/>
<sequence>MRGDESYGRNWGYYCLQDAFRNIFESGVTSQDRVVRDIVTGTADSNLYSTKLLAPYEGAFVNGGPHQLKRPNFFIVPQGRCAEALLFSTLNEMIRDESQTDRARKPVIVSNGFFDTTGANASVAGFGLQTFTQPGLTDPFPQDLIGVKNFFKGNLDIAATEAYLAQNPGRVAMILITITNNWAAAQPVSMANIRNAASLAKRAGIPLFFDACRFAENAFFIHQYEEEYSCMTISQVVQEMFSYVDGFTISLKKDGLANMGGVLCFRDRGLFARRYDGIGHRLKERQILCYGNDSYGGMSGRDLMAAAAGLYEVTKMSYLRNRIGQVQSFAQQLEASGIAVLSPPGGHALFLDMDEFFFGCDRKPCDFPAVGFTLELLKDYGIRAAEAGPFGWEWDNKSEAERKGIPNLVRFAVPRNALSHEHISYTVAAIKELHSRRHTIPNVEITRGKHMRLRHFQCGLKPSPVDQSITGTYSGEASRQLSHLAKAIGQEKLTEQLLSAVALSTGSWGKKRIPRTVDLSGWVSAVSNDHSPFEYSVVIDQGSGEAELRFLVEAQPEENSPKHLEMNALHLAENIATNYSSTSLGSFNAIRGIFLPLHTDSNFVAWFSFAASTSTPEWKIYLNPCVSGKENASKSVCAALRRLGLSKAWALIESTMASSDSIAYFSLDLSRDEEARVKVYVAHPGAKASQIALKHTKICPDASSYEIERFCLSMAGGSPGPYDAKPLLSCFAFTNKAADRPVGTVHFPVVAYAENDAEIQGRIEDAGTWGGDVESMPG</sequence>
<keyword evidence="7" id="KW-1185">Reference proteome</keyword>
<dbReference type="SUPFAM" id="SSF53383">
    <property type="entry name" value="PLP-dependent transferases"/>
    <property type="match status" value="1"/>
</dbReference>
<comment type="caution">
    <text evidence="6">The sequence shown here is derived from an EMBL/GenBank/DDBJ whole genome shotgun (WGS) entry which is preliminary data.</text>
</comment>
<dbReference type="Gene3D" id="3.40.640.10">
    <property type="entry name" value="Type I PLP-dependent aspartate aminotransferase-like (Major domain)"/>
    <property type="match status" value="1"/>
</dbReference>
<reference evidence="6 7" key="1">
    <citation type="submission" date="2024-02" db="EMBL/GenBank/DDBJ databases">
        <title>De novo assembly and annotation of 12 fungi associated with fruit tree decline syndrome in Ontario, Canada.</title>
        <authorList>
            <person name="Sulman M."/>
            <person name="Ellouze W."/>
            <person name="Ilyukhin E."/>
        </authorList>
    </citation>
    <scope>NUCLEOTIDE SEQUENCE [LARGE SCALE GENOMIC DNA]</scope>
    <source>
        <strain evidence="6 7">M11/M66-122</strain>
    </source>
</reference>
<dbReference type="AlphaFoldDB" id="A0AAN9YTH0"/>
<evidence type="ECO:0000256" key="3">
    <source>
        <dbReference type="ARBA" id="ARBA00022679"/>
    </source>
</evidence>
<dbReference type="GO" id="GO:0006520">
    <property type="term" value="P:amino acid metabolic process"/>
    <property type="evidence" value="ECO:0007669"/>
    <property type="project" value="InterPro"/>
</dbReference>
<dbReference type="GO" id="GO:0009820">
    <property type="term" value="P:alkaloid metabolic process"/>
    <property type="evidence" value="ECO:0007669"/>
    <property type="project" value="InterPro"/>
</dbReference>
<dbReference type="InterPro" id="IPR015421">
    <property type="entry name" value="PyrdxlP-dep_Trfase_major"/>
</dbReference>
<dbReference type="InterPro" id="IPR015424">
    <property type="entry name" value="PyrdxlP-dep_Trfase"/>
</dbReference>